<evidence type="ECO:0000256" key="1">
    <source>
        <dbReference type="SAM" id="Phobius"/>
    </source>
</evidence>
<sequence>MSHAWTLNLEMYFLMFSSTIHLMCLSHLYSSICHVCHCFPYTSS</sequence>
<keyword evidence="1" id="KW-0472">Membrane</keyword>
<feature type="chain" id="PRO_5015176040" evidence="2">
    <location>
        <begin position="20"/>
        <end position="44"/>
    </location>
</feature>
<evidence type="ECO:0000313" key="3">
    <source>
        <dbReference type="EMBL" id="MBW82303.1"/>
    </source>
</evidence>
<feature type="signal peptide" evidence="2">
    <location>
        <begin position="1"/>
        <end position="19"/>
    </location>
</feature>
<reference evidence="3" key="1">
    <citation type="submission" date="2018-02" db="EMBL/GenBank/DDBJ databases">
        <title>Rhizophora mucronata_Transcriptome.</title>
        <authorList>
            <person name="Meera S.P."/>
            <person name="Sreeshan A."/>
            <person name="Augustine A."/>
        </authorList>
    </citation>
    <scope>NUCLEOTIDE SEQUENCE</scope>
    <source>
        <tissue evidence="3">Leaf</tissue>
    </source>
</reference>
<feature type="transmembrane region" description="Helical" evidence="1">
    <location>
        <begin position="12"/>
        <end position="30"/>
    </location>
</feature>
<evidence type="ECO:0000256" key="2">
    <source>
        <dbReference type="SAM" id="SignalP"/>
    </source>
</evidence>
<organism evidence="3">
    <name type="scientific">Rhizophora mucronata</name>
    <name type="common">Asiatic mangrove</name>
    <dbReference type="NCBI Taxonomy" id="61149"/>
    <lineage>
        <taxon>Eukaryota</taxon>
        <taxon>Viridiplantae</taxon>
        <taxon>Streptophyta</taxon>
        <taxon>Embryophyta</taxon>
        <taxon>Tracheophyta</taxon>
        <taxon>Spermatophyta</taxon>
        <taxon>Magnoliopsida</taxon>
        <taxon>eudicotyledons</taxon>
        <taxon>Gunneridae</taxon>
        <taxon>Pentapetalae</taxon>
        <taxon>rosids</taxon>
        <taxon>fabids</taxon>
        <taxon>Malpighiales</taxon>
        <taxon>Rhizophoraceae</taxon>
        <taxon>Rhizophora</taxon>
    </lineage>
</organism>
<dbReference type="AlphaFoldDB" id="A0A2P2IM99"/>
<keyword evidence="1" id="KW-0812">Transmembrane</keyword>
<dbReference type="EMBL" id="GGEC01001820">
    <property type="protein sequence ID" value="MBW82303.1"/>
    <property type="molecule type" value="Transcribed_RNA"/>
</dbReference>
<keyword evidence="2" id="KW-0732">Signal</keyword>
<proteinExistence type="predicted"/>
<name>A0A2P2IM99_RHIMU</name>
<protein>
    <submittedName>
        <fullName evidence="3">Uncharacterized protein</fullName>
    </submittedName>
</protein>
<accession>A0A2P2IM99</accession>
<keyword evidence="1" id="KW-1133">Transmembrane helix</keyword>